<dbReference type="PROSITE" id="PS50977">
    <property type="entry name" value="HTH_TETR_2"/>
    <property type="match status" value="1"/>
</dbReference>
<dbReference type="InterPro" id="IPR001647">
    <property type="entry name" value="HTH_TetR"/>
</dbReference>
<proteinExistence type="predicted"/>
<dbReference type="InterPro" id="IPR009057">
    <property type="entry name" value="Homeodomain-like_sf"/>
</dbReference>
<keyword evidence="2 4" id="KW-0238">DNA-binding</keyword>
<sequence length="194" mass="20171">MGRTRTFDTGQVIEAARGVFWDLGFAETSVPDLERATGLNRSSLYQAFGSKRGLFDAAVTSYLDDVFRPRLAPLRAAAVSAGALEDYLTGLREAMIEKPSARAANGCLLLAAAGGPLGQDAALQAIVVQYYAELRAAVGAGVAARHPRLSAARAAALTTSCTSFVLSAMALVRADPAAAADMLDAALAAVRDPR</sequence>
<evidence type="ECO:0000256" key="2">
    <source>
        <dbReference type="ARBA" id="ARBA00023125"/>
    </source>
</evidence>
<keyword evidence="7" id="KW-1185">Reference proteome</keyword>
<protein>
    <recommendedName>
        <fullName evidence="5">HTH tetR-type domain-containing protein</fullName>
    </recommendedName>
</protein>
<dbReference type="Proteomes" id="UP001415169">
    <property type="component" value="Unassembled WGS sequence"/>
</dbReference>
<comment type="caution">
    <text evidence="6">The sequence shown here is derived from an EMBL/GenBank/DDBJ whole genome shotgun (WGS) entry which is preliminary data.</text>
</comment>
<dbReference type="PANTHER" id="PTHR47506">
    <property type="entry name" value="TRANSCRIPTIONAL REGULATORY PROTEIN"/>
    <property type="match status" value="1"/>
</dbReference>
<name>A0ABP7ZKN4_9MICO</name>
<keyword evidence="3" id="KW-0804">Transcription</keyword>
<dbReference type="RefSeq" id="WP_344791417.1">
    <property type="nucleotide sequence ID" value="NZ_BAABBV010000001.1"/>
</dbReference>
<dbReference type="PRINTS" id="PR00455">
    <property type="entry name" value="HTHTETR"/>
</dbReference>
<organism evidence="6 7">
    <name type="scientific">Gryllotalpicola daejeonensis</name>
    <dbReference type="NCBI Taxonomy" id="993087"/>
    <lineage>
        <taxon>Bacteria</taxon>
        <taxon>Bacillati</taxon>
        <taxon>Actinomycetota</taxon>
        <taxon>Actinomycetes</taxon>
        <taxon>Micrococcales</taxon>
        <taxon>Microbacteriaceae</taxon>
        <taxon>Gryllotalpicola</taxon>
    </lineage>
</organism>
<dbReference type="SUPFAM" id="SSF46689">
    <property type="entry name" value="Homeodomain-like"/>
    <property type="match status" value="1"/>
</dbReference>
<gene>
    <name evidence="6" type="ORF">GCM10022286_17910</name>
</gene>
<evidence type="ECO:0000256" key="1">
    <source>
        <dbReference type="ARBA" id="ARBA00023015"/>
    </source>
</evidence>
<keyword evidence="1" id="KW-0805">Transcription regulation</keyword>
<dbReference type="Pfam" id="PF00440">
    <property type="entry name" value="TetR_N"/>
    <property type="match status" value="1"/>
</dbReference>
<evidence type="ECO:0000313" key="7">
    <source>
        <dbReference type="Proteomes" id="UP001415169"/>
    </source>
</evidence>
<reference evidence="6" key="2">
    <citation type="submission" date="2023-12" db="EMBL/GenBank/DDBJ databases">
        <authorList>
            <person name="Sun Q."/>
            <person name="Inoue M."/>
        </authorList>
    </citation>
    <scope>NUCLEOTIDE SEQUENCE</scope>
    <source>
        <strain evidence="6">JCM 17590</strain>
    </source>
</reference>
<dbReference type="PANTHER" id="PTHR47506:SF1">
    <property type="entry name" value="HTH-TYPE TRANSCRIPTIONAL REGULATOR YJDC"/>
    <property type="match status" value="1"/>
</dbReference>
<feature type="domain" description="HTH tetR-type" evidence="5">
    <location>
        <begin position="6"/>
        <end position="66"/>
    </location>
</feature>
<dbReference type="EMBL" id="BAABBV010000001">
    <property type="protein sequence ID" value="GAA4161000.1"/>
    <property type="molecule type" value="Genomic_DNA"/>
</dbReference>
<accession>A0ABP7ZKN4</accession>
<evidence type="ECO:0000256" key="4">
    <source>
        <dbReference type="PROSITE-ProRule" id="PRU00335"/>
    </source>
</evidence>
<dbReference type="Gene3D" id="1.10.10.60">
    <property type="entry name" value="Homeodomain-like"/>
    <property type="match status" value="1"/>
</dbReference>
<evidence type="ECO:0000256" key="3">
    <source>
        <dbReference type="ARBA" id="ARBA00023163"/>
    </source>
</evidence>
<evidence type="ECO:0000259" key="5">
    <source>
        <dbReference type="PROSITE" id="PS50977"/>
    </source>
</evidence>
<feature type="DNA-binding region" description="H-T-H motif" evidence="4">
    <location>
        <begin position="29"/>
        <end position="48"/>
    </location>
</feature>
<evidence type="ECO:0000313" key="6">
    <source>
        <dbReference type="EMBL" id="GAA4161000.1"/>
    </source>
</evidence>
<reference evidence="6" key="1">
    <citation type="journal article" date="2014" name="Int. J. Syst. Evol. Microbiol.">
        <title>Complete genome of a new Firmicutes species belonging to the dominant human colonic microbiota ('Ruminococcus bicirculans') reveals two chromosomes and a selective capacity to utilize plant glucans.</title>
        <authorList>
            <consortium name="NISC Comparative Sequencing Program"/>
            <person name="Wegmann U."/>
            <person name="Louis P."/>
            <person name="Goesmann A."/>
            <person name="Henrissat B."/>
            <person name="Duncan S.H."/>
            <person name="Flint H.J."/>
        </authorList>
    </citation>
    <scope>NUCLEOTIDE SEQUENCE</scope>
    <source>
        <strain evidence="6">JCM 17590</strain>
    </source>
</reference>